<dbReference type="NCBIfam" id="TIGR00115">
    <property type="entry name" value="tig"/>
    <property type="match status" value="1"/>
</dbReference>
<evidence type="ECO:0000259" key="15">
    <source>
        <dbReference type="PROSITE" id="PS50059"/>
    </source>
</evidence>
<name>A0A1I6LWS9_9RHOB</name>
<accession>A0A1I6LWS9</accession>
<dbReference type="SUPFAM" id="SSF54534">
    <property type="entry name" value="FKBP-like"/>
    <property type="match status" value="1"/>
</dbReference>
<dbReference type="GO" id="GO:0003755">
    <property type="term" value="F:peptidyl-prolyl cis-trans isomerase activity"/>
    <property type="evidence" value="ECO:0007669"/>
    <property type="project" value="UniProtKB-UniRule"/>
</dbReference>
<dbReference type="InterPro" id="IPR001179">
    <property type="entry name" value="PPIase_FKBP_dom"/>
</dbReference>
<sequence>MQVTETLNEGLKREYAITVTAAELDAKVEEKLKEAQPTIEMKGFRKGKVPMALLRKQFGQRLLGESMQEAIDGALTSHLEETGDRPAAQPQMKMTNEDWKEGDDVNVEVSYEKLPEIEEVDFSKIKLERMVVKADDEAVKEALDNLAESPQAVTYEPKKTQAKDGDQVVMDFVGKIDGEAFEGGSAEDYPLVLGSNSFIPGFEDGLLKVKAGQEKDVEVTFPEDYQAENLAGKTAVFTCTIKEVKGPKKPKIDDELATKFGAEDLDALKAQITDRLEAEYTGASRAVAKRALLDALDKKVKFDLPQSLVDAEAGQIAHQLWHEENPDVQGHDHEKIEPTKEHIKLAERRVKLGLLLADIGQKADVKVTDQEMTQAIMNQARQYPGQERQFFEFVQQNAQFRQQLQAPLFEDKVVDHIFEQASVKEKEVSKDDLQKAVEKLEEE</sequence>
<dbReference type="InterPro" id="IPR027304">
    <property type="entry name" value="Trigger_fact/SurA_dom_sf"/>
</dbReference>
<dbReference type="PANTHER" id="PTHR30560">
    <property type="entry name" value="TRIGGER FACTOR CHAPERONE AND PEPTIDYL-PROLYL CIS/TRANS ISOMERASE"/>
    <property type="match status" value="1"/>
</dbReference>
<dbReference type="GO" id="GO:0051083">
    <property type="term" value="P:'de novo' cotranslational protein folding"/>
    <property type="evidence" value="ECO:0007669"/>
    <property type="project" value="TreeGrafter"/>
</dbReference>
<gene>
    <name evidence="12" type="primary">tig</name>
    <name evidence="16" type="ORF">SAMN05444714_0960</name>
</gene>
<dbReference type="InterPro" id="IPR008881">
    <property type="entry name" value="Trigger_fac_ribosome-bd_bac"/>
</dbReference>
<evidence type="ECO:0000256" key="13">
    <source>
        <dbReference type="PROSITE-ProRule" id="PRU00277"/>
    </source>
</evidence>
<dbReference type="PIRSF" id="PIRSF003095">
    <property type="entry name" value="Trigger_factor"/>
    <property type="match status" value="1"/>
</dbReference>
<dbReference type="PROSITE" id="PS50059">
    <property type="entry name" value="FKBP_PPIASE"/>
    <property type="match status" value="1"/>
</dbReference>
<evidence type="ECO:0000313" key="16">
    <source>
        <dbReference type="EMBL" id="SFS07742.1"/>
    </source>
</evidence>
<evidence type="ECO:0000313" key="17">
    <source>
        <dbReference type="Proteomes" id="UP000198926"/>
    </source>
</evidence>
<dbReference type="Gene3D" id="3.10.50.40">
    <property type="match status" value="1"/>
</dbReference>
<evidence type="ECO:0000256" key="11">
    <source>
        <dbReference type="ARBA" id="ARBA00029986"/>
    </source>
</evidence>
<dbReference type="EMBL" id="FOZM01000001">
    <property type="protein sequence ID" value="SFS07742.1"/>
    <property type="molecule type" value="Genomic_DNA"/>
</dbReference>
<dbReference type="STRING" id="1123755.SAMN05444714_0960"/>
<evidence type="ECO:0000256" key="9">
    <source>
        <dbReference type="ARBA" id="ARBA00023306"/>
    </source>
</evidence>
<comment type="similarity">
    <text evidence="2 12 14">Belongs to the FKBP-type PPIase family. Tig subfamily.</text>
</comment>
<keyword evidence="17" id="KW-1185">Reference proteome</keyword>
<dbReference type="Gene3D" id="1.10.3120.10">
    <property type="entry name" value="Trigger factor, C-terminal domain"/>
    <property type="match status" value="1"/>
</dbReference>
<comment type="function">
    <text evidence="10 12">Involved in protein export. Acts as a chaperone by maintaining the newly synthesized protein in an open conformation. Functions as a peptidyl-prolyl cis-trans isomerase.</text>
</comment>
<dbReference type="EC" id="5.2.1.8" evidence="3 12"/>
<dbReference type="AlphaFoldDB" id="A0A1I6LWS9"/>
<evidence type="ECO:0000256" key="5">
    <source>
        <dbReference type="ARBA" id="ARBA00022618"/>
    </source>
</evidence>
<evidence type="ECO:0000256" key="8">
    <source>
        <dbReference type="ARBA" id="ARBA00023235"/>
    </source>
</evidence>
<comment type="subcellular location">
    <subcellularLocation>
        <location evidence="12">Cytoplasm</location>
    </subcellularLocation>
    <text evidence="12">About half TF is bound to the ribosome near the polypeptide exit tunnel while the other half is free in the cytoplasm.</text>
</comment>
<dbReference type="SUPFAM" id="SSF109998">
    <property type="entry name" value="Triger factor/SurA peptide-binding domain-like"/>
    <property type="match status" value="1"/>
</dbReference>
<dbReference type="InterPro" id="IPR005215">
    <property type="entry name" value="Trig_fac"/>
</dbReference>
<dbReference type="Pfam" id="PF05698">
    <property type="entry name" value="Trigger_C"/>
    <property type="match status" value="1"/>
</dbReference>
<evidence type="ECO:0000256" key="4">
    <source>
        <dbReference type="ARBA" id="ARBA00016902"/>
    </source>
</evidence>
<evidence type="ECO:0000256" key="6">
    <source>
        <dbReference type="ARBA" id="ARBA00023110"/>
    </source>
</evidence>
<proteinExistence type="inferred from homology"/>
<keyword evidence="8 12" id="KW-0413">Isomerase</keyword>
<evidence type="ECO:0000256" key="10">
    <source>
        <dbReference type="ARBA" id="ARBA00024849"/>
    </source>
</evidence>
<dbReference type="SUPFAM" id="SSF102735">
    <property type="entry name" value="Trigger factor ribosome-binding domain"/>
    <property type="match status" value="1"/>
</dbReference>
<dbReference type="InterPro" id="IPR008880">
    <property type="entry name" value="Trigger_fac_C"/>
</dbReference>
<dbReference type="GO" id="GO:0044183">
    <property type="term" value="F:protein folding chaperone"/>
    <property type="evidence" value="ECO:0007669"/>
    <property type="project" value="TreeGrafter"/>
</dbReference>
<dbReference type="FunFam" id="3.10.50.40:FF:000001">
    <property type="entry name" value="Trigger factor"/>
    <property type="match status" value="1"/>
</dbReference>
<keyword evidence="5 12" id="KW-0132">Cell division</keyword>
<dbReference type="GO" id="GO:0043335">
    <property type="term" value="P:protein unfolding"/>
    <property type="evidence" value="ECO:0007669"/>
    <property type="project" value="TreeGrafter"/>
</dbReference>
<dbReference type="GO" id="GO:0051301">
    <property type="term" value="P:cell division"/>
    <property type="evidence" value="ECO:0007669"/>
    <property type="project" value="UniProtKB-KW"/>
</dbReference>
<dbReference type="PANTHER" id="PTHR30560:SF3">
    <property type="entry name" value="TRIGGER FACTOR-LIKE PROTEIN TIG, CHLOROPLASTIC"/>
    <property type="match status" value="1"/>
</dbReference>
<dbReference type="HAMAP" id="MF_00303">
    <property type="entry name" value="Trigger_factor_Tig"/>
    <property type="match status" value="1"/>
</dbReference>
<evidence type="ECO:0000256" key="1">
    <source>
        <dbReference type="ARBA" id="ARBA00000971"/>
    </source>
</evidence>
<evidence type="ECO:0000256" key="12">
    <source>
        <dbReference type="HAMAP-Rule" id="MF_00303"/>
    </source>
</evidence>
<feature type="domain" description="PPIase FKBP-type" evidence="15">
    <location>
        <begin position="165"/>
        <end position="245"/>
    </location>
</feature>
<dbReference type="GO" id="GO:0015031">
    <property type="term" value="P:protein transport"/>
    <property type="evidence" value="ECO:0007669"/>
    <property type="project" value="UniProtKB-UniRule"/>
</dbReference>
<organism evidence="16 17">
    <name type="scientific">Yoonia litorea</name>
    <dbReference type="NCBI Taxonomy" id="1123755"/>
    <lineage>
        <taxon>Bacteria</taxon>
        <taxon>Pseudomonadati</taxon>
        <taxon>Pseudomonadota</taxon>
        <taxon>Alphaproteobacteria</taxon>
        <taxon>Rhodobacterales</taxon>
        <taxon>Paracoccaceae</taxon>
        <taxon>Yoonia</taxon>
    </lineage>
</organism>
<evidence type="ECO:0000256" key="3">
    <source>
        <dbReference type="ARBA" id="ARBA00013194"/>
    </source>
</evidence>
<evidence type="ECO:0000256" key="14">
    <source>
        <dbReference type="RuleBase" id="RU003914"/>
    </source>
</evidence>
<dbReference type="Pfam" id="PF00254">
    <property type="entry name" value="FKBP_C"/>
    <property type="match status" value="1"/>
</dbReference>
<dbReference type="OrthoDB" id="9767721at2"/>
<dbReference type="InterPro" id="IPR036611">
    <property type="entry name" value="Trigger_fac_ribosome-bd_sf"/>
</dbReference>
<keyword evidence="9 12" id="KW-0131">Cell cycle</keyword>
<dbReference type="InterPro" id="IPR046357">
    <property type="entry name" value="PPIase_dom_sf"/>
</dbReference>
<keyword evidence="7 12" id="KW-0143">Chaperone</keyword>
<reference evidence="16 17" key="1">
    <citation type="submission" date="2016-10" db="EMBL/GenBank/DDBJ databases">
        <authorList>
            <person name="de Groot N.N."/>
        </authorList>
    </citation>
    <scope>NUCLEOTIDE SEQUENCE [LARGE SCALE GENOMIC DNA]</scope>
    <source>
        <strain evidence="16 17">DSM 29433</strain>
    </source>
</reference>
<dbReference type="Pfam" id="PF05697">
    <property type="entry name" value="Trigger_N"/>
    <property type="match status" value="1"/>
</dbReference>
<dbReference type="Proteomes" id="UP000198926">
    <property type="component" value="Unassembled WGS sequence"/>
</dbReference>
<dbReference type="Gene3D" id="3.30.70.1050">
    <property type="entry name" value="Trigger factor ribosome-binding domain"/>
    <property type="match status" value="1"/>
</dbReference>
<comment type="domain">
    <text evidence="12">Consists of 3 domains; the N-terminus binds the ribosome, the middle domain has PPIase activity, while the C-terminus has intrinsic chaperone activity on its own.</text>
</comment>
<dbReference type="GO" id="GO:0005737">
    <property type="term" value="C:cytoplasm"/>
    <property type="evidence" value="ECO:0007669"/>
    <property type="project" value="UniProtKB-SubCell"/>
</dbReference>
<comment type="catalytic activity">
    <reaction evidence="1 12 13">
        <text>[protein]-peptidylproline (omega=180) = [protein]-peptidylproline (omega=0)</text>
        <dbReference type="Rhea" id="RHEA:16237"/>
        <dbReference type="Rhea" id="RHEA-COMP:10747"/>
        <dbReference type="Rhea" id="RHEA-COMP:10748"/>
        <dbReference type="ChEBI" id="CHEBI:83833"/>
        <dbReference type="ChEBI" id="CHEBI:83834"/>
        <dbReference type="EC" id="5.2.1.8"/>
    </reaction>
</comment>
<dbReference type="GO" id="GO:0043022">
    <property type="term" value="F:ribosome binding"/>
    <property type="evidence" value="ECO:0007669"/>
    <property type="project" value="TreeGrafter"/>
</dbReference>
<evidence type="ECO:0000256" key="2">
    <source>
        <dbReference type="ARBA" id="ARBA00005464"/>
    </source>
</evidence>
<keyword evidence="12" id="KW-0963">Cytoplasm</keyword>
<dbReference type="RefSeq" id="WP_090204594.1">
    <property type="nucleotide sequence ID" value="NZ_FOZM01000001.1"/>
</dbReference>
<evidence type="ECO:0000256" key="7">
    <source>
        <dbReference type="ARBA" id="ARBA00023186"/>
    </source>
</evidence>
<protein>
    <recommendedName>
        <fullName evidence="4 12">Trigger factor</fullName>
        <shortName evidence="12">TF</shortName>
        <ecNumber evidence="3 12">5.2.1.8</ecNumber>
    </recommendedName>
    <alternativeName>
        <fullName evidence="11 12">PPIase</fullName>
    </alternativeName>
</protein>
<dbReference type="InterPro" id="IPR037041">
    <property type="entry name" value="Trigger_fac_C_sf"/>
</dbReference>
<keyword evidence="6 12" id="KW-0697">Rotamase</keyword>